<sequence length="173" mass="19063">MAVLSMQRSKKNNDQQQQKVTRFLITVTVLGSAGPLRFVVKEEELVSAVMGTALRSYAREGRYPVLGYDVNNFFLYCANAGSEALSLRETIGSYSCRNFVLCKKQVVEKGGSEKAAATPTVLLDRKGRGECWWWAGRGEDGGGGLEGGRGVLVVGRKGRGEYWKAWINRSLSF</sequence>
<evidence type="ECO:0000313" key="2">
    <source>
        <dbReference type="Proteomes" id="UP001234297"/>
    </source>
</evidence>
<accession>A0ACC2MSY8</accession>
<name>A0ACC2MSY8_PERAE</name>
<evidence type="ECO:0000313" key="1">
    <source>
        <dbReference type="EMBL" id="KAJ8648508.1"/>
    </source>
</evidence>
<dbReference type="EMBL" id="CM056809">
    <property type="protein sequence ID" value="KAJ8648508.1"/>
    <property type="molecule type" value="Genomic_DNA"/>
</dbReference>
<proteinExistence type="predicted"/>
<dbReference type="Proteomes" id="UP001234297">
    <property type="component" value="Chromosome 1"/>
</dbReference>
<protein>
    <submittedName>
        <fullName evidence="1">Uncharacterized protein</fullName>
    </submittedName>
</protein>
<gene>
    <name evidence="1" type="ORF">MRB53_001531</name>
</gene>
<organism evidence="1 2">
    <name type="scientific">Persea americana</name>
    <name type="common">Avocado</name>
    <dbReference type="NCBI Taxonomy" id="3435"/>
    <lineage>
        <taxon>Eukaryota</taxon>
        <taxon>Viridiplantae</taxon>
        <taxon>Streptophyta</taxon>
        <taxon>Embryophyta</taxon>
        <taxon>Tracheophyta</taxon>
        <taxon>Spermatophyta</taxon>
        <taxon>Magnoliopsida</taxon>
        <taxon>Magnoliidae</taxon>
        <taxon>Laurales</taxon>
        <taxon>Lauraceae</taxon>
        <taxon>Persea</taxon>
    </lineage>
</organism>
<keyword evidence="2" id="KW-1185">Reference proteome</keyword>
<reference evidence="1 2" key="1">
    <citation type="journal article" date="2022" name="Hortic Res">
        <title>A haplotype resolved chromosomal level avocado genome allows analysis of novel avocado genes.</title>
        <authorList>
            <person name="Nath O."/>
            <person name="Fletcher S.J."/>
            <person name="Hayward A."/>
            <person name="Shaw L.M."/>
            <person name="Masouleh A.K."/>
            <person name="Furtado A."/>
            <person name="Henry R.J."/>
            <person name="Mitter N."/>
        </authorList>
    </citation>
    <scope>NUCLEOTIDE SEQUENCE [LARGE SCALE GENOMIC DNA]</scope>
    <source>
        <strain evidence="2">cv. Hass</strain>
    </source>
</reference>
<comment type="caution">
    <text evidence="1">The sequence shown here is derived from an EMBL/GenBank/DDBJ whole genome shotgun (WGS) entry which is preliminary data.</text>
</comment>